<dbReference type="PANTHER" id="PTHR21064">
    <property type="entry name" value="AMINOGLYCOSIDE PHOSPHOTRANSFERASE DOMAIN-CONTAINING PROTEIN-RELATED"/>
    <property type="match status" value="1"/>
</dbReference>
<dbReference type="EMBL" id="FNGV01000010">
    <property type="protein sequence ID" value="SDM53101.1"/>
    <property type="molecule type" value="Genomic_DNA"/>
</dbReference>
<dbReference type="InterPro" id="IPR002575">
    <property type="entry name" value="Aminoglycoside_PTrfase"/>
</dbReference>
<dbReference type="OrthoDB" id="526037at2"/>
<proteinExistence type="predicted"/>
<protein>
    <submittedName>
        <fullName evidence="2">Ser/Thr protein kinase RdoA involved in Cpx stress response, MazF antagonist</fullName>
    </submittedName>
</protein>
<evidence type="ECO:0000313" key="2">
    <source>
        <dbReference type="EMBL" id="SDM53101.1"/>
    </source>
</evidence>
<dbReference type="Proteomes" id="UP000199440">
    <property type="component" value="Unassembled WGS sequence"/>
</dbReference>
<dbReference type="GO" id="GO:0016301">
    <property type="term" value="F:kinase activity"/>
    <property type="evidence" value="ECO:0007669"/>
    <property type="project" value="UniProtKB-KW"/>
</dbReference>
<keyword evidence="2" id="KW-0418">Kinase</keyword>
<evidence type="ECO:0000313" key="3">
    <source>
        <dbReference type="Proteomes" id="UP000199440"/>
    </source>
</evidence>
<dbReference type="PANTHER" id="PTHR21064:SF5">
    <property type="entry name" value="SLR1880 PROTEIN"/>
    <property type="match status" value="1"/>
</dbReference>
<dbReference type="STRING" id="192904.SAMN04488514_11053"/>
<keyword evidence="2" id="KW-0808">Transferase</keyword>
<dbReference type="RefSeq" id="WP_089892476.1">
    <property type="nucleotide sequence ID" value="NZ_FNGV01000010.1"/>
</dbReference>
<evidence type="ECO:0000259" key="1">
    <source>
        <dbReference type="Pfam" id="PF01636"/>
    </source>
</evidence>
<accession>A0A1G9TZS0</accession>
<sequence>MKNTQDLHTILGHFVIEKKDYSFRSINQGFINDTFLVLNGEEPLFILQRVNHFVFENVTGLMKNIGTALGFLQDDVYTRIILVETAEGSTFAKIDENYWRLMTFIDGTTAYDTTTRSEIARGAGIIVGKFHQLLEKAPYEEFVDTIPQFHDLSLRKNQFESALVTASEERKYVAQKAIAFAQDTLPLLLEFSKRTIPVRICHNDTKLNNILFKKEDDNALCLIDLDTIMKGYFYYDFGDAVRTIVNTAPEDEQQFEKITFENKLFEAFVDGLADVEPFLTKEEIKTLPLGAVFMPFIHGLRALTDYLMGNVYYKVAYENQNLDRCLSLFDFSKKALDKVAYMENIVSQKLIAREE</sequence>
<gene>
    <name evidence="2" type="ORF">SAMN04488514_11053</name>
</gene>
<keyword evidence="3" id="KW-1185">Reference proteome</keyword>
<reference evidence="2 3" key="1">
    <citation type="submission" date="2016-10" db="EMBL/GenBank/DDBJ databases">
        <authorList>
            <person name="de Groot N.N."/>
        </authorList>
    </citation>
    <scope>NUCLEOTIDE SEQUENCE [LARGE SCALE GENOMIC DNA]</scope>
    <source>
        <strain evidence="2 3">DSM 19886</strain>
    </source>
</reference>
<dbReference type="InterPro" id="IPR011009">
    <property type="entry name" value="Kinase-like_dom_sf"/>
</dbReference>
<dbReference type="InterPro" id="IPR050249">
    <property type="entry name" value="Pseudomonas-type_ThrB"/>
</dbReference>
<dbReference type="Gene3D" id="3.90.1200.10">
    <property type="match status" value="1"/>
</dbReference>
<name>A0A1G9TZS0_9FLAO</name>
<feature type="domain" description="Aminoglycoside phosphotransferase" evidence="1">
    <location>
        <begin position="23"/>
        <end position="249"/>
    </location>
</feature>
<dbReference type="AlphaFoldDB" id="A0A1G9TZS0"/>
<dbReference type="SUPFAM" id="SSF56112">
    <property type="entry name" value="Protein kinase-like (PK-like)"/>
    <property type="match status" value="1"/>
</dbReference>
<dbReference type="Pfam" id="PF01636">
    <property type="entry name" value="APH"/>
    <property type="match status" value="1"/>
</dbReference>
<organism evidence="2 3">
    <name type="scientific">Kriegella aquimaris</name>
    <dbReference type="NCBI Taxonomy" id="192904"/>
    <lineage>
        <taxon>Bacteria</taxon>
        <taxon>Pseudomonadati</taxon>
        <taxon>Bacteroidota</taxon>
        <taxon>Flavobacteriia</taxon>
        <taxon>Flavobacteriales</taxon>
        <taxon>Flavobacteriaceae</taxon>
        <taxon>Kriegella</taxon>
    </lineage>
</organism>